<dbReference type="KEGG" id="gfu:KM031_04490"/>
<dbReference type="GO" id="GO:0071949">
    <property type="term" value="F:FAD binding"/>
    <property type="evidence" value="ECO:0007669"/>
    <property type="project" value="TreeGrafter"/>
</dbReference>
<evidence type="ECO:0000256" key="4">
    <source>
        <dbReference type="PIRSR" id="PIRSR602081-1"/>
    </source>
</evidence>
<keyword evidence="3 4" id="KW-0274">FAD</keyword>
<dbReference type="InterPro" id="IPR014729">
    <property type="entry name" value="Rossmann-like_a/b/a_fold"/>
</dbReference>
<dbReference type="Gene3D" id="1.10.579.10">
    <property type="entry name" value="DNA Cyclobutane Dipyrimidine Photolyase, subunit A, domain 3"/>
    <property type="match status" value="1"/>
</dbReference>
<dbReference type="EMBL" id="CP076361">
    <property type="protein sequence ID" value="QWK91166.1"/>
    <property type="molecule type" value="Genomic_DNA"/>
</dbReference>
<dbReference type="Pfam" id="PF03441">
    <property type="entry name" value="FAD_binding_7"/>
    <property type="match status" value="1"/>
</dbReference>
<feature type="domain" description="Photolyase/cryptochrome alpha/beta" evidence="6">
    <location>
        <begin position="1"/>
        <end position="130"/>
    </location>
</feature>
<evidence type="ECO:0000256" key="3">
    <source>
        <dbReference type="ARBA" id="ARBA00022827"/>
    </source>
</evidence>
<dbReference type="InterPro" id="IPR036155">
    <property type="entry name" value="Crypto/Photolyase_N_sf"/>
</dbReference>
<evidence type="ECO:0000313" key="8">
    <source>
        <dbReference type="Proteomes" id="UP000679352"/>
    </source>
</evidence>
<gene>
    <name evidence="7" type="ORF">KM031_04490</name>
</gene>
<dbReference type="Pfam" id="PF00875">
    <property type="entry name" value="DNA_photolyase"/>
    <property type="match status" value="1"/>
</dbReference>
<name>A0A975P9X9_9RHOB</name>
<dbReference type="InterPro" id="IPR006050">
    <property type="entry name" value="DNA_photolyase_N"/>
</dbReference>
<dbReference type="Proteomes" id="UP000679352">
    <property type="component" value="Chromosome"/>
</dbReference>
<accession>A0A975P9X9</accession>
<dbReference type="AlphaFoldDB" id="A0A975P9X9"/>
<proteinExistence type="predicted"/>
<feature type="binding site" evidence="4">
    <location>
        <position position="246"/>
    </location>
    <ligand>
        <name>FAD</name>
        <dbReference type="ChEBI" id="CHEBI:57692"/>
    </ligand>
</feature>
<evidence type="ECO:0000256" key="2">
    <source>
        <dbReference type="ARBA" id="ARBA00022630"/>
    </source>
</evidence>
<dbReference type="PANTHER" id="PTHR11455:SF9">
    <property type="entry name" value="CRYPTOCHROME CIRCADIAN CLOCK 5 ISOFORM X1"/>
    <property type="match status" value="1"/>
</dbReference>
<dbReference type="RefSeq" id="WP_215503357.1">
    <property type="nucleotide sequence ID" value="NZ_CP076361.1"/>
</dbReference>
<evidence type="ECO:0000259" key="6">
    <source>
        <dbReference type="PROSITE" id="PS51645"/>
    </source>
</evidence>
<dbReference type="EC" id="4.1.99.3" evidence="7"/>
<feature type="binding site" evidence="4">
    <location>
        <position position="192"/>
    </location>
    <ligand>
        <name>FAD</name>
        <dbReference type="ChEBI" id="CHEBI:57692"/>
    </ligand>
</feature>
<keyword evidence="2 4" id="KW-0285">Flavoprotein</keyword>
<dbReference type="Gene3D" id="1.25.40.80">
    <property type="match status" value="1"/>
</dbReference>
<dbReference type="SUPFAM" id="SSF52425">
    <property type="entry name" value="Cryptochrome/photolyase, N-terminal domain"/>
    <property type="match status" value="1"/>
</dbReference>
<dbReference type="InterPro" id="IPR036134">
    <property type="entry name" value="Crypto/Photolyase_FAD-like_sf"/>
</dbReference>
<reference evidence="7" key="1">
    <citation type="submission" date="2021-06" db="EMBL/GenBank/DDBJ databases">
        <title>Direct submission.</title>
        <authorList>
            <person name="Lee C.-S."/>
            <person name="Jin L."/>
        </authorList>
    </citation>
    <scope>NUCLEOTIDE SEQUENCE</scope>
    <source>
        <strain evidence="7">Con5</strain>
    </source>
</reference>
<dbReference type="GO" id="GO:0009416">
    <property type="term" value="P:response to light stimulus"/>
    <property type="evidence" value="ECO:0007669"/>
    <property type="project" value="TreeGrafter"/>
</dbReference>
<comment type="cofactor">
    <cofactor evidence="1">
        <name>(6R)-5,10-methylene-5,6,7,8-tetrahydrofolate</name>
        <dbReference type="ChEBI" id="CHEBI:15636"/>
    </cofactor>
</comment>
<keyword evidence="7" id="KW-0456">Lyase</keyword>
<dbReference type="InterPro" id="IPR002081">
    <property type="entry name" value="Cryptochrome/DNA_photolyase_1"/>
</dbReference>
<sequence length="472" mass="51895">MNVLIWFKRDLRAEDHPALAMAASKGPVLPVYIVDPEDWAQGDRSGRHWCFTAECLAELREALALLGLPLIVRSGDSVTVLDRLVRAHGITEMVSHTDSGSRWSRQRDSRVADWARSCGLRWTQLPDSSLCPADQPPDLRDLRAVPGVEPGAIPTARALRLAEDACPHRQPGGRVAGLAALDSFLTLRGASYRTAMAAPPSAERACSRLSAHLSHGTLSLQSVVQATAARQAERQGGPWTGSLRAFQTRLALRETAMQAPTLPAPQMRADRLPEDHAARLSAWERGETGLPYLDACLRYLRATGWLPFRARAMVMASAAQHLALDPRATGTLLARRFTDYEPALHWPQVHQLSHPDTMATPRLYDPVKQGLAQDPTGAFTRRWVPELAAVPDALLQEPWKWSGAARLLGQRYPEPLVDVGASTRAARAALCLLRRQTGQPPRLSPRLTPHPAQDRPLPRPRQGFTAQLSLDL</sequence>
<evidence type="ECO:0000256" key="1">
    <source>
        <dbReference type="ARBA" id="ARBA00001932"/>
    </source>
</evidence>
<feature type="region of interest" description="Disordered" evidence="5">
    <location>
        <begin position="435"/>
        <end position="472"/>
    </location>
</feature>
<keyword evidence="8" id="KW-1185">Reference proteome</keyword>
<evidence type="ECO:0000313" key="7">
    <source>
        <dbReference type="EMBL" id="QWK91166.1"/>
    </source>
</evidence>
<dbReference type="PROSITE" id="PS51645">
    <property type="entry name" value="PHR_CRY_ALPHA_BETA"/>
    <property type="match status" value="1"/>
</dbReference>
<dbReference type="GO" id="GO:0003904">
    <property type="term" value="F:deoxyribodipyrimidine photo-lyase activity"/>
    <property type="evidence" value="ECO:0007669"/>
    <property type="project" value="UniProtKB-EC"/>
</dbReference>
<evidence type="ECO:0000256" key="5">
    <source>
        <dbReference type="SAM" id="MobiDB-lite"/>
    </source>
</evidence>
<protein>
    <submittedName>
        <fullName evidence="7">Deoxyribodipyrimidine photo-lyase</fullName>
        <ecNumber evidence="7">4.1.99.3</ecNumber>
    </submittedName>
</protein>
<dbReference type="Gene3D" id="3.40.50.620">
    <property type="entry name" value="HUPs"/>
    <property type="match status" value="1"/>
</dbReference>
<dbReference type="InterPro" id="IPR005101">
    <property type="entry name" value="Cryptochr/Photolyase_FAD-bd"/>
</dbReference>
<dbReference type="SUPFAM" id="SSF48173">
    <property type="entry name" value="Cryptochrome/photolyase FAD-binding domain"/>
    <property type="match status" value="1"/>
</dbReference>
<organism evidence="7 8">
    <name type="scientific">Gemmobacter fulvus</name>
    <dbReference type="NCBI Taxonomy" id="2840474"/>
    <lineage>
        <taxon>Bacteria</taxon>
        <taxon>Pseudomonadati</taxon>
        <taxon>Pseudomonadota</taxon>
        <taxon>Alphaproteobacteria</taxon>
        <taxon>Rhodobacterales</taxon>
        <taxon>Paracoccaceae</taxon>
        <taxon>Gemmobacter</taxon>
    </lineage>
</organism>
<dbReference type="GO" id="GO:0003677">
    <property type="term" value="F:DNA binding"/>
    <property type="evidence" value="ECO:0007669"/>
    <property type="project" value="TreeGrafter"/>
</dbReference>
<comment type="cofactor">
    <cofactor evidence="4">
        <name>FAD</name>
        <dbReference type="ChEBI" id="CHEBI:57692"/>
    </cofactor>
    <text evidence="4">Binds 1 FAD per subunit.</text>
</comment>
<dbReference type="PANTHER" id="PTHR11455">
    <property type="entry name" value="CRYPTOCHROME"/>
    <property type="match status" value="1"/>
</dbReference>